<dbReference type="EMBL" id="MKQR01000028">
    <property type="protein sequence ID" value="OLR90164.1"/>
    <property type="molecule type" value="Genomic_DNA"/>
</dbReference>
<keyword evidence="2" id="KW-1185">Reference proteome</keyword>
<dbReference type="STRING" id="1193682.BJP25_04145"/>
<evidence type="ECO:0000313" key="1">
    <source>
        <dbReference type="EMBL" id="OLR90164.1"/>
    </source>
</evidence>
<organism evidence="1 2">
    <name type="scientific">Actinokineospora bangkokensis</name>
    <dbReference type="NCBI Taxonomy" id="1193682"/>
    <lineage>
        <taxon>Bacteria</taxon>
        <taxon>Bacillati</taxon>
        <taxon>Actinomycetota</taxon>
        <taxon>Actinomycetes</taxon>
        <taxon>Pseudonocardiales</taxon>
        <taxon>Pseudonocardiaceae</taxon>
        <taxon>Actinokineospora</taxon>
    </lineage>
</organism>
<dbReference type="RefSeq" id="WP_075978371.1">
    <property type="nucleotide sequence ID" value="NZ_MKQR01000028.1"/>
</dbReference>
<sequence length="63" mass="6730">MTLAHEAPAVFGRIAAAKELEHAHNTEQASRATRTVADHASDAADCQFLLEMLGLDPALGKRC</sequence>
<protein>
    <submittedName>
        <fullName evidence="1">Uncharacterized protein</fullName>
    </submittedName>
</protein>
<name>A0A1Q9LDS7_9PSEU</name>
<dbReference type="Proteomes" id="UP000186040">
    <property type="component" value="Unassembled WGS sequence"/>
</dbReference>
<reference evidence="1 2" key="1">
    <citation type="submission" date="2016-10" db="EMBL/GenBank/DDBJ databases">
        <title>The Draft Genome Sequence of Actinokineospora bangkokensis 44EHWT reveals the biosynthetic pathway of antifungal compounds Thailandins with unusual extender unit butylmalonyl-CoA.</title>
        <authorList>
            <person name="Greule A."/>
            <person name="Intra B."/>
            <person name="Flemming S."/>
            <person name="Rommel M.G."/>
            <person name="Panbangred W."/>
            <person name="Bechthold A."/>
        </authorList>
    </citation>
    <scope>NUCLEOTIDE SEQUENCE [LARGE SCALE GENOMIC DNA]</scope>
    <source>
        <strain evidence="1 2">44EHW</strain>
    </source>
</reference>
<dbReference type="AlphaFoldDB" id="A0A1Q9LDS7"/>
<comment type="caution">
    <text evidence="1">The sequence shown here is derived from an EMBL/GenBank/DDBJ whole genome shotgun (WGS) entry which is preliminary data.</text>
</comment>
<proteinExistence type="predicted"/>
<dbReference type="OrthoDB" id="4560958at2"/>
<gene>
    <name evidence="1" type="ORF">BJP25_04145</name>
</gene>
<accession>A0A1Q9LDS7</accession>
<evidence type="ECO:0000313" key="2">
    <source>
        <dbReference type="Proteomes" id="UP000186040"/>
    </source>
</evidence>